<dbReference type="InterPro" id="IPR012349">
    <property type="entry name" value="Split_barrel_FMN-bd"/>
</dbReference>
<keyword evidence="3" id="KW-1185">Reference proteome</keyword>
<proteinExistence type="predicted"/>
<dbReference type="Proteomes" id="UP000318199">
    <property type="component" value="Unassembled WGS sequence"/>
</dbReference>
<dbReference type="PANTHER" id="PTHR34818:SF1">
    <property type="entry name" value="PROTEIN BLI-3"/>
    <property type="match status" value="1"/>
</dbReference>
<dbReference type="Pfam" id="PF16242">
    <property type="entry name" value="Pyrid_ox_like"/>
    <property type="match status" value="1"/>
</dbReference>
<dbReference type="InterPro" id="IPR052917">
    <property type="entry name" value="Stress-Dev_Protein"/>
</dbReference>
<organism evidence="2 3">
    <name type="scientific">Caenimonas sedimenti</name>
    <dbReference type="NCBI Taxonomy" id="2596921"/>
    <lineage>
        <taxon>Bacteria</taxon>
        <taxon>Pseudomonadati</taxon>
        <taxon>Pseudomonadota</taxon>
        <taxon>Betaproteobacteria</taxon>
        <taxon>Burkholderiales</taxon>
        <taxon>Comamonadaceae</taxon>
        <taxon>Caenimonas</taxon>
    </lineage>
</organism>
<name>A0A562ZN43_9BURK</name>
<accession>A0A562ZN43</accession>
<evidence type="ECO:0000313" key="2">
    <source>
        <dbReference type="EMBL" id="TWO69837.1"/>
    </source>
</evidence>
<evidence type="ECO:0000259" key="1">
    <source>
        <dbReference type="Pfam" id="PF16242"/>
    </source>
</evidence>
<dbReference type="EMBL" id="VOBQ01000014">
    <property type="protein sequence ID" value="TWO69837.1"/>
    <property type="molecule type" value="Genomic_DNA"/>
</dbReference>
<feature type="domain" description="General stress protein FMN-binding split barrel" evidence="1">
    <location>
        <begin position="8"/>
        <end position="155"/>
    </location>
</feature>
<dbReference type="OrthoDB" id="1432662at2"/>
<dbReference type="RefSeq" id="WP_145894550.1">
    <property type="nucleotide sequence ID" value="NZ_VOBQ01000014.1"/>
</dbReference>
<comment type="caution">
    <text evidence="2">The sequence shown here is derived from an EMBL/GenBank/DDBJ whole genome shotgun (WGS) entry which is preliminary data.</text>
</comment>
<dbReference type="AlphaFoldDB" id="A0A562ZN43"/>
<reference evidence="2 3" key="1">
    <citation type="submission" date="2019-07" db="EMBL/GenBank/DDBJ databases">
        <title>Caenimonas sedimenti sp. nov., isolated from activated sludge.</title>
        <authorList>
            <person name="Xu J."/>
        </authorList>
    </citation>
    <scope>NUCLEOTIDE SEQUENCE [LARGE SCALE GENOMIC DNA]</scope>
    <source>
        <strain evidence="2 3">HX-9-20</strain>
    </source>
</reference>
<dbReference type="InterPro" id="IPR038725">
    <property type="entry name" value="YdaG_split_barrel_FMN-bd"/>
</dbReference>
<gene>
    <name evidence="2" type="ORF">FN976_18655</name>
</gene>
<sequence length="168" mass="18869">MDEKKPSHETLWELIKDTRFCMLAHRHTDGSLHSHPLTTQNKALDEGGSLYFFVSKKTELGQRLQSDGNVNLAYANPGKDTWVSITGTARVLEDMAKKKELFNVIAKAWFPGGAEDPDLELVEVVIDEAEYWNVKENKLLQLIKMATAAATGNKPKKMGEHAELNFNN</sequence>
<dbReference type="SUPFAM" id="SSF50475">
    <property type="entry name" value="FMN-binding split barrel"/>
    <property type="match status" value="1"/>
</dbReference>
<protein>
    <submittedName>
        <fullName evidence="2">Pyridoxamine 5'-phosphate oxidase family protein</fullName>
    </submittedName>
</protein>
<evidence type="ECO:0000313" key="3">
    <source>
        <dbReference type="Proteomes" id="UP000318199"/>
    </source>
</evidence>
<dbReference type="Gene3D" id="2.30.110.10">
    <property type="entry name" value="Electron Transport, Fmn-binding Protein, Chain A"/>
    <property type="match status" value="1"/>
</dbReference>
<dbReference type="PANTHER" id="PTHR34818">
    <property type="entry name" value="PROTEIN BLI-3"/>
    <property type="match status" value="1"/>
</dbReference>